<comment type="caution">
    <text evidence="1">The sequence shown here is derived from an EMBL/GenBank/DDBJ whole genome shotgun (WGS) entry which is preliminary data.</text>
</comment>
<name>A0ABD2Q554_9PLAT</name>
<dbReference type="Proteomes" id="UP001626550">
    <property type="component" value="Unassembled WGS sequence"/>
</dbReference>
<keyword evidence="2" id="KW-1185">Reference proteome</keyword>
<evidence type="ECO:0000313" key="1">
    <source>
        <dbReference type="EMBL" id="KAL3314720.1"/>
    </source>
</evidence>
<gene>
    <name evidence="1" type="ORF">Ciccas_006660</name>
</gene>
<organism evidence="1 2">
    <name type="scientific">Cichlidogyrus casuarinus</name>
    <dbReference type="NCBI Taxonomy" id="1844966"/>
    <lineage>
        <taxon>Eukaryota</taxon>
        <taxon>Metazoa</taxon>
        <taxon>Spiralia</taxon>
        <taxon>Lophotrochozoa</taxon>
        <taxon>Platyhelminthes</taxon>
        <taxon>Monogenea</taxon>
        <taxon>Monopisthocotylea</taxon>
        <taxon>Dactylogyridea</taxon>
        <taxon>Ancyrocephalidae</taxon>
        <taxon>Cichlidogyrus</taxon>
    </lineage>
</organism>
<sequence length="279" mass="31112">MYIKKNDQLAQNVTVAALQQRSELKDTSWEALAVEVQLLLTPRNPIACCNHNSSYMSITDYLNGNLSMLARLNQLAPPAKESLERTSFVNMLPFCQLVNRCRLTRSLSSFTVSKAGMGPLPALLDQLIMALARHEKLITEIRQPRGLISSTEYDSHGNLIDLIDPQMLLRLDRDALTEALTRFSSLGWTSLSMFQQTLTSYLGLLNQSYPDASEQDSLSAPHQMDGEERVEKNHLLASTISAIGKLLLDSCAKPLCGNPILSSQPHKYRFPTSTFKLSK</sequence>
<protein>
    <submittedName>
        <fullName evidence="1">Uncharacterized protein</fullName>
    </submittedName>
</protein>
<evidence type="ECO:0000313" key="2">
    <source>
        <dbReference type="Proteomes" id="UP001626550"/>
    </source>
</evidence>
<dbReference type="EMBL" id="JBJKFK010000923">
    <property type="protein sequence ID" value="KAL3314720.1"/>
    <property type="molecule type" value="Genomic_DNA"/>
</dbReference>
<accession>A0ABD2Q554</accession>
<reference evidence="1 2" key="1">
    <citation type="submission" date="2024-11" db="EMBL/GenBank/DDBJ databases">
        <title>Adaptive evolution of stress response genes in parasites aligns with host niche diversity.</title>
        <authorList>
            <person name="Hahn C."/>
            <person name="Resl P."/>
        </authorList>
    </citation>
    <scope>NUCLEOTIDE SEQUENCE [LARGE SCALE GENOMIC DNA]</scope>
    <source>
        <strain evidence="1">EGGRZ-B1_66</strain>
        <tissue evidence="1">Body</tissue>
    </source>
</reference>
<proteinExistence type="predicted"/>
<dbReference type="AlphaFoldDB" id="A0ABD2Q554"/>